<evidence type="ECO:0000313" key="3">
    <source>
        <dbReference type="EMBL" id="RGU58671.1"/>
    </source>
</evidence>
<dbReference type="EMBL" id="JAKNDN010000035">
    <property type="protein sequence ID" value="MCG4961420.1"/>
    <property type="molecule type" value="Genomic_DNA"/>
</dbReference>
<accession>A0A412TYU8</accession>
<dbReference type="EMBL" id="QRYC01000002">
    <property type="protein sequence ID" value="RGU58671.1"/>
    <property type="molecule type" value="Genomic_DNA"/>
</dbReference>
<evidence type="ECO:0000313" key="4">
    <source>
        <dbReference type="Proteomes" id="UP000284243"/>
    </source>
</evidence>
<name>A0A412TYU8_9BACT</name>
<evidence type="ECO:0000313" key="2">
    <source>
        <dbReference type="EMBL" id="MCG4961420.1"/>
    </source>
</evidence>
<protein>
    <submittedName>
        <fullName evidence="3">DUF3575 domain-containing protein</fullName>
    </submittedName>
</protein>
<dbReference type="Proteomes" id="UP000284243">
    <property type="component" value="Unassembled WGS sequence"/>
</dbReference>
<proteinExistence type="predicted"/>
<evidence type="ECO:0000256" key="1">
    <source>
        <dbReference type="SAM" id="MobiDB-lite"/>
    </source>
</evidence>
<dbReference type="RefSeq" id="WP_118159986.1">
    <property type="nucleotide sequence ID" value="NZ_JADNHN010000057.1"/>
</dbReference>
<organism evidence="3 4">
    <name type="scientific">Odoribacter splanchnicus</name>
    <dbReference type="NCBI Taxonomy" id="28118"/>
    <lineage>
        <taxon>Bacteria</taxon>
        <taxon>Pseudomonadati</taxon>
        <taxon>Bacteroidota</taxon>
        <taxon>Bacteroidia</taxon>
        <taxon>Bacteroidales</taxon>
        <taxon>Odoribacteraceae</taxon>
        <taxon>Odoribacter</taxon>
    </lineage>
</organism>
<dbReference type="AlphaFoldDB" id="A0A412TYU8"/>
<feature type="region of interest" description="Disordered" evidence="1">
    <location>
        <begin position="186"/>
        <end position="226"/>
    </location>
</feature>
<reference evidence="3 4" key="1">
    <citation type="submission" date="2018-08" db="EMBL/GenBank/DDBJ databases">
        <title>A genome reference for cultivated species of the human gut microbiota.</title>
        <authorList>
            <person name="Zou Y."/>
            <person name="Xue W."/>
            <person name="Luo G."/>
        </authorList>
    </citation>
    <scope>NUCLEOTIDE SEQUENCE [LARGE SCALE GENOMIC DNA]</scope>
    <source>
        <strain evidence="3 4">AF16-14</strain>
    </source>
</reference>
<dbReference type="InterPro" id="IPR021958">
    <property type="entry name" value="DUF3575"/>
</dbReference>
<reference evidence="2" key="2">
    <citation type="submission" date="2022-01" db="EMBL/GenBank/DDBJ databases">
        <title>Collection of gut derived symbiotic bacterial strains cultured from healthy donors.</title>
        <authorList>
            <person name="Lin H."/>
            <person name="Kohout C."/>
            <person name="Waligurski E."/>
            <person name="Pamer E.G."/>
        </authorList>
    </citation>
    <scope>NUCLEOTIDE SEQUENCE</scope>
    <source>
        <strain evidence="2">DFI.1.149</strain>
    </source>
</reference>
<gene>
    <name evidence="3" type="ORF">DWW57_02355</name>
    <name evidence="2" type="ORF">L0P03_16430</name>
</gene>
<comment type="caution">
    <text evidence="3">The sequence shown here is derived from an EMBL/GenBank/DDBJ whole genome shotgun (WGS) entry which is preliminary data.</text>
</comment>
<dbReference type="Pfam" id="PF12099">
    <property type="entry name" value="DUF3575"/>
    <property type="match status" value="1"/>
</dbReference>
<dbReference type="SUPFAM" id="SSF103088">
    <property type="entry name" value="OmpA-like"/>
    <property type="match status" value="1"/>
</dbReference>
<sequence>MNNSHTSISGREDRSKTIQTIFLLGFLLYGFTVTAEKINCDVPVCSTESYRSKTNTLTAGQDTVVFRFAPRRCMFWADYKGNAAAIDSLTRSIRQHKFSIESGDIKVRVLGFCSSYDSFKKNLAIAKNRSNQIKSYFIVHEGLKEDHFRTTNSTQRWRGMTDVIAVAYMSPNAKIDTVPDILSERDVVPSDSLPGNGKSENRPESEIPESSVAPDMSDKAPEEMLSVPGRPSYRWAVKTNVAYLAATVANLGVEYSFGDHYSVDLPVIYSPYTVARKYRLRFLAIQPEFRYWLKTPMQGHFFGVHLNIGAFNIAVDKEKRYQSPDGFYGAGLSYGYALPFARHWAAEFTLGAGYVHTKYDTYYNIPNGARFEKGQSYNYWGLTKVGINLVYRFGK</sequence>
<dbReference type="InterPro" id="IPR036737">
    <property type="entry name" value="OmpA-like_sf"/>
</dbReference>
<dbReference type="Proteomes" id="UP001199750">
    <property type="component" value="Unassembled WGS sequence"/>
</dbReference>